<gene>
    <name evidence="2" type="ORF">Vau01_097840</name>
</gene>
<evidence type="ECO:0000259" key="1">
    <source>
        <dbReference type="Pfam" id="PF22549"/>
    </source>
</evidence>
<accession>A0A8J3ZGA2</accession>
<proteinExistence type="predicted"/>
<name>A0A8J3ZGA2_9ACTN</name>
<keyword evidence="3" id="KW-1185">Reference proteome</keyword>
<comment type="caution">
    <text evidence="2">The sequence shown here is derived from an EMBL/GenBank/DDBJ whole genome shotgun (WGS) entry which is preliminary data.</text>
</comment>
<feature type="domain" description="ARG and Rhodanese-Phosphatase-superfamily-associated" evidence="1">
    <location>
        <begin position="3"/>
        <end position="280"/>
    </location>
</feature>
<dbReference type="EMBL" id="BOPG01000076">
    <property type="protein sequence ID" value="GIJ62268.1"/>
    <property type="molecule type" value="Genomic_DNA"/>
</dbReference>
<protein>
    <recommendedName>
        <fullName evidence="1">ARG and Rhodanese-Phosphatase-superfamily-associated domain-containing protein</fullName>
    </recommendedName>
</protein>
<evidence type="ECO:0000313" key="3">
    <source>
        <dbReference type="Proteomes" id="UP000612585"/>
    </source>
</evidence>
<reference evidence="2" key="1">
    <citation type="submission" date="2021-01" db="EMBL/GenBank/DDBJ databases">
        <title>Whole genome shotgun sequence of Virgisporangium aurantiacum NBRC 16421.</title>
        <authorList>
            <person name="Komaki H."/>
            <person name="Tamura T."/>
        </authorList>
    </citation>
    <scope>NUCLEOTIDE SEQUENCE</scope>
    <source>
        <strain evidence="2">NBRC 16421</strain>
    </source>
</reference>
<evidence type="ECO:0000313" key="2">
    <source>
        <dbReference type="EMBL" id="GIJ62268.1"/>
    </source>
</evidence>
<dbReference type="Pfam" id="PF22549">
    <property type="entry name" value="ARPP-2"/>
    <property type="match status" value="1"/>
</dbReference>
<organism evidence="2 3">
    <name type="scientific">Virgisporangium aurantiacum</name>
    <dbReference type="NCBI Taxonomy" id="175570"/>
    <lineage>
        <taxon>Bacteria</taxon>
        <taxon>Bacillati</taxon>
        <taxon>Actinomycetota</taxon>
        <taxon>Actinomycetes</taxon>
        <taxon>Micromonosporales</taxon>
        <taxon>Micromonosporaceae</taxon>
        <taxon>Virgisporangium</taxon>
    </lineage>
</organism>
<dbReference type="AlphaFoldDB" id="A0A8J3ZGA2"/>
<dbReference type="InterPro" id="IPR054346">
    <property type="entry name" value="ARPP-2"/>
</dbReference>
<sequence>MTSLAGLVAGPAQVWGGVRLVPLLRPEPIVDLRLHPKLFATAGLSVVSVAPRTAYVAYVPHAFVAAWTGDGSPAAAYGTQLRPADVADPPLSCCPLQFTRRMARREDKQRLRFLPLHLAFEGYLAMQFGGPPTVWAEWNQRAIREGLSPRSEAAYAGTDIPGLDDALRIFEIHPDQCGVAVYLADALAGIFVVPHPDDYRLLHPTLLLDMYGELIHQYALFYDEVPDFRPALDAAAVATVADLRDQVTQAHRDWRSFHSVMAGGLLGVPPGTVETVYRMGRFTLSRFLPTFRVDTDNHVGETITDEDGQVAYLKTFRLSAAQVRRGHLLATLAANDWHLDATATALTTTGDGLIGRLDRAGFGDLLRADIIDAFRNRSRRR</sequence>
<dbReference type="RefSeq" id="WP_204007800.1">
    <property type="nucleotide sequence ID" value="NZ_BOPG01000076.1"/>
</dbReference>
<dbReference type="Proteomes" id="UP000612585">
    <property type="component" value="Unassembled WGS sequence"/>
</dbReference>